<evidence type="ECO:0000256" key="3">
    <source>
        <dbReference type="ARBA" id="ARBA00022741"/>
    </source>
</evidence>
<dbReference type="PROSITE" id="PS50011">
    <property type="entry name" value="PROTEIN_KINASE_DOM"/>
    <property type="match status" value="1"/>
</dbReference>
<dbReference type="PANTHER" id="PTHR24056">
    <property type="entry name" value="CELL DIVISION PROTEIN KINASE"/>
    <property type="match status" value="1"/>
</dbReference>
<dbReference type="InterPro" id="IPR011009">
    <property type="entry name" value="Kinase-like_dom_sf"/>
</dbReference>
<keyword evidence="5" id="KW-0067">ATP-binding</keyword>
<dbReference type="EMBL" id="CAJNOT010002872">
    <property type="protein sequence ID" value="CAF1348910.1"/>
    <property type="molecule type" value="Genomic_DNA"/>
</dbReference>
<sequence length="346" mass="39539">MQSTRIYDCATVLCFRFTFAVGTFIYRAPELHCKYPQDNGSVDLWSVGCIFGEMFLELNKTLFTGGEGGDNPFTIIREIFELIGTPTSPEDVEWLPDYWARVVRDRCSNQPSPSDWTERRTNDIPFINLNDVQNENLLSLANQMKTELRRDNPDSNVLHKLWRQSFNTRRIHVRELPIDQLLEQHPGYPRADLLLAEVKESVGVDLNESVEVLLPKFFECLPDNNCFLSDVLPIRVIRILCKKFGESVGNVFTYQIDHVANQQSQQTQCSSLPKKLTTSNNTAQDSLNSINENDYDQTSDSADKNMFNHLSPISIPINNSQLNSSMILQNESQSSIDNQTFTDDLK</sequence>
<feature type="domain" description="Protein kinase" evidence="7">
    <location>
        <begin position="1"/>
        <end position="127"/>
    </location>
</feature>
<dbReference type="GO" id="GO:0005524">
    <property type="term" value="F:ATP binding"/>
    <property type="evidence" value="ECO:0007669"/>
    <property type="project" value="UniProtKB-KW"/>
</dbReference>
<protein>
    <recommendedName>
        <fullName evidence="7">Protein kinase domain-containing protein</fullName>
    </recommendedName>
</protein>
<dbReference type="Proteomes" id="UP000663864">
    <property type="component" value="Unassembled WGS sequence"/>
</dbReference>
<evidence type="ECO:0000313" key="8">
    <source>
        <dbReference type="EMBL" id="CAF1348910.1"/>
    </source>
</evidence>
<evidence type="ECO:0000313" key="9">
    <source>
        <dbReference type="Proteomes" id="UP000663864"/>
    </source>
</evidence>
<comment type="caution">
    <text evidence="8">The sequence shown here is derived from an EMBL/GenBank/DDBJ whole genome shotgun (WGS) entry which is preliminary data.</text>
</comment>
<gene>
    <name evidence="8" type="ORF">ZHD862_LOCUS30450</name>
</gene>
<evidence type="ECO:0000256" key="2">
    <source>
        <dbReference type="ARBA" id="ARBA00022679"/>
    </source>
</evidence>
<dbReference type="GO" id="GO:0005634">
    <property type="term" value="C:nucleus"/>
    <property type="evidence" value="ECO:0007669"/>
    <property type="project" value="TreeGrafter"/>
</dbReference>
<evidence type="ECO:0000256" key="1">
    <source>
        <dbReference type="ARBA" id="ARBA00022527"/>
    </source>
</evidence>
<organism evidence="8 9">
    <name type="scientific">Rotaria sordida</name>
    <dbReference type="NCBI Taxonomy" id="392033"/>
    <lineage>
        <taxon>Eukaryota</taxon>
        <taxon>Metazoa</taxon>
        <taxon>Spiralia</taxon>
        <taxon>Gnathifera</taxon>
        <taxon>Rotifera</taxon>
        <taxon>Eurotatoria</taxon>
        <taxon>Bdelloidea</taxon>
        <taxon>Philodinida</taxon>
        <taxon>Philodinidae</taxon>
        <taxon>Rotaria</taxon>
    </lineage>
</organism>
<evidence type="ECO:0000256" key="6">
    <source>
        <dbReference type="SAM" id="MobiDB-lite"/>
    </source>
</evidence>
<name>A0A815H8Z4_9BILA</name>
<accession>A0A815H8Z4</accession>
<feature type="compositionally biased region" description="Polar residues" evidence="6">
    <location>
        <begin position="271"/>
        <end position="300"/>
    </location>
</feature>
<proteinExistence type="predicted"/>
<dbReference type="InterPro" id="IPR000719">
    <property type="entry name" value="Prot_kinase_dom"/>
</dbReference>
<keyword evidence="2" id="KW-0808">Transferase</keyword>
<evidence type="ECO:0000256" key="4">
    <source>
        <dbReference type="ARBA" id="ARBA00022777"/>
    </source>
</evidence>
<keyword evidence="3" id="KW-0547">Nucleotide-binding</keyword>
<feature type="region of interest" description="Disordered" evidence="6">
    <location>
        <begin position="271"/>
        <end position="303"/>
    </location>
</feature>
<evidence type="ECO:0000259" key="7">
    <source>
        <dbReference type="PROSITE" id="PS50011"/>
    </source>
</evidence>
<keyword evidence="1" id="KW-0723">Serine/threonine-protein kinase</keyword>
<keyword evidence="4" id="KW-0418">Kinase</keyword>
<dbReference type="AlphaFoldDB" id="A0A815H8Z4"/>
<reference evidence="8" key="1">
    <citation type="submission" date="2021-02" db="EMBL/GenBank/DDBJ databases">
        <authorList>
            <person name="Nowell W R."/>
        </authorList>
    </citation>
    <scope>NUCLEOTIDE SEQUENCE</scope>
</reference>
<dbReference type="SUPFAM" id="SSF56112">
    <property type="entry name" value="Protein kinase-like (PK-like)"/>
    <property type="match status" value="1"/>
</dbReference>
<evidence type="ECO:0000256" key="5">
    <source>
        <dbReference type="ARBA" id="ARBA00022840"/>
    </source>
</evidence>
<dbReference type="GO" id="GO:0004674">
    <property type="term" value="F:protein serine/threonine kinase activity"/>
    <property type="evidence" value="ECO:0007669"/>
    <property type="project" value="UniProtKB-KW"/>
</dbReference>
<dbReference type="Gene3D" id="1.10.510.10">
    <property type="entry name" value="Transferase(Phosphotransferase) domain 1"/>
    <property type="match status" value="1"/>
</dbReference>
<dbReference type="InterPro" id="IPR050108">
    <property type="entry name" value="CDK"/>
</dbReference>